<sequence>MTTEHAGWAPARDPFLNGDPVVPGTDPQAVVDLIEAGLPHCGRPFNHGRHEYLDSDCASRWCRGGKPEPLRTVAELVAIHPALAGVGVVPAIAELGTWCA</sequence>
<evidence type="ECO:0000256" key="1">
    <source>
        <dbReference type="SAM" id="MobiDB-lite"/>
    </source>
</evidence>
<keyword evidence="3" id="KW-1185">Reference proteome</keyword>
<proteinExistence type="predicted"/>
<evidence type="ECO:0000313" key="3">
    <source>
        <dbReference type="Proteomes" id="UP001168620"/>
    </source>
</evidence>
<accession>A0ABT8FGY6</accession>
<protein>
    <submittedName>
        <fullName evidence="2">Uncharacterized protein</fullName>
    </submittedName>
</protein>
<dbReference type="Proteomes" id="UP001168620">
    <property type="component" value="Unassembled WGS sequence"/>
</dbReference>
<dbReference type="EMBL" id="JAUHJQ010000005">
    <property type="protein sequence ID" value="MDN4173958.1"/>
    <property type="molecule type" value="Genomic_DNA"/>
</dbReference>
<organism evidence="2 3">
    <name type="scientific">Nocardioides oceani</name>
    <dbReference type="NCBI Taxonomy" id="3058369"/>
    <lineage>
        <taxon>Bacteria</taxon>
        <taxon>Bacillati</taxon>
        <taxon>Actinomycetota</taxon>
        <taxon>Actinomycetes</taxon>
        <taxon>Propionibacteriales</taxon>
        <taxon>Nocardioidaceae</taxon>
        <taxon>Nocardioides</taxon>
    </lineage>
</organism>
<evidence type="ECO:0000313" key="2">
    <source>
        <dbReference type="EMBL" id="MDN4173958.1"/>
    </source>
</evidence>
<name>A0ABT8FGY6_9ACTN</name>
<feature type="region of interest" description="Disordered" evidence="1">
    <location>
        <begin position="1"/>
        <end position="23"/>
    </location>
</feature>
<dbReference type="RefSeq" id="WP_300953060.1">
    <property type="nucleotide sequence ID" value="NZ_JAUHJQ010000005.1"/>
</dbReference>
<gene>
    <name evidence="2" type="ORF">QWY28_13435</name>
</gene>
<reference evidence="2" key="1">
    <citation type="submission" date="2023-06" db="EMBL/GenBank/DDBJ databases">
        <title>Draft genome sequence of Nocardioides sp. SOB77.</title>
        <authorList>
            <person name="Zhang G."/>
        </authorList>
    </citation>
    <scope>NUCLEOTIDE SEQUENCE</scope>
    <source>
        <strain evidence="2">SOB77</strain>
    </source>
</reference>
<comment type="caution">
    <text evidence="2">The sequence shown here is derived from an EMBL/GenBank/DDBJ whole genome shotgun (WGS) entry which is preliminary data.</text>
</comment>